<name>A0ABQ0UT54_9MICO</name>
<evidence type="ECO:0000313" key="2">
    <source>
        <dbReference type="Proteomes" id="UP000321154"/>
    </source>
</evidence>
<keyword evidence="2" id="KW-1185">Reference proteome</keyword>
<dbReference type="Proteomes" id="UP000321154">
    <property type="component" value="Unassembled WGS sequence"/>
</dbReference>
<sequence>MRPVVVHRGFVGDGTRHRGAPFAGRVVGEAATTRPGGIVVAACATRVIESHEKKLCARQWFRKPGDEIDAGNFFLPSHREIVFLISVQRGYGLDRRDDAAP</sequence>
<evidence type="ECO:0000313" key="1">
    <source>
        <dbReference type="EMBL" id="GEK84630.1"/>
    </source>
</evidence>
<accession>A0ABQ0UT54</accession>
<dbReference type="EMBL" id="BJUV01000047">
    <property type="protein sequence ID" value="GEK84630.1"/>
    <property type="molecule type" value="Genomic_DNA"/>
</dbReference>
<protein>
    <submittedName>
        <fullName evidence="1">Uncharacterized protein</fullName>
    </submittedName>
</protein>
<comment type="caution">
    <text evidence="1">The sequence shown here is derived from an EMBL/GenBank/DDBJ whole genome shotgun (WGS) entry which is preliminary data.</text>
</comment>
<organism evidence="1 2">
    <name type="scientific">Frigoribacterium faeni</name>
    <dbReference type="NCBI Taxonomy" id="145483"/>
    <lineage>
        <taxon>Bacteria</taxon>
        <taxon>Bacillati</taxon>
        <taxon>Actinomycetota</taxon>
        <taxon>Actinomycetes</taxon>
        <taxon>Micrococcales</taxon>
        <taxon>Microbacteriaceae</taxon>
        <taxon>Frigoribacterium</taxon>
    </lineage>
</organism>
<proteinExistence type="predicted"/>
<gene>
    <name evidence="1" type="ORF">FFA01_29390</name>
</gene>
<reference evidence="1 2" key="1">
    <citation type="submission" date="2019-07" db="EMBL/GenBank/DDBJ databases">
        <title>Whole genome shotgun sequence of Frigoribacterium faeni NBRC 103066.</title>
        <authorList>
            <person name="Hosoyama A."/>
            <person name="Uohara A."/>
            <person name="Ohji S."/>
            <person name="Ichikawa N."/>
        </authorList>
    </citation>
    <scope>NUCLEOTIDE SEQUENCE [LARGE SCALE GENOMIC DNA]</scope>
    <source>
        <strain evidence="1 2">NBRC 103066</strain>
    </source>
</reference>